<keyword evidence="2" id="KW-1185">Reference proteome</keyword>
<sequence length="43" mass="4930">MAYQVIFEDSKHSSFPKCKFNHPKVSLSDNIFDSKLPSEPQCV</sequence>
<evidence type="ECO:0000313" key="1">
    <source>
        <dbReference type="EMBL" id="KAI7751978.1"/>
    </source>
</evidence>
<name>A0AAD5GU70_AMBAR</name>
<gene>
    <name evidence="1" type="ORF">M8C21_022074</name>
</gene>
<evidence type="ECO:0000313" key="2">
    <source>
        <dbReference type="Proteomes" id="UP001206925"/>
    </source>
</evidence>
<dbReference type="AlphaFoldDB" id="A0AAD5GU70"/>
<dbReference type="Proteomes" id="UP001206925">
    <property type="component" value="Unassembled WGS sequence"/>
</dbReference>
<protein>
    <submittedName>
        <fullName evidence="1">Uncharacterized protein</fullName>
    </submittedName>
</protein>
<feature type="non-terminal residue" evidence="1">
    <location>
        <position position="43"/>
    </location>
</feature>
<accession>A0AAD5GU70</accession>
<comment type="caution">
    <text evidence="1">The sequence shown here is derived from an EMBL/GenBank/DDBJ whole genome shotgun (WGS) entry which is preliminary data.</text>
</comment>
<reference evidence="1" key="1">
    <citation type="submission" date="2022-06" db="EMBL/GenBank/DDBJ databases">
        <title>Uncovering the hologenomic basis of an extraordinary plant invasion.</title>
        <authorList>
            <person name="Bieker V.C."/>
            <person name="Martin M.D."/>
            <person name="Gilbert T."/>
            <person name="Hodgins K."/>
            <person name="Battlay P."/>
            <person name="Petersen B."/>
            <person name="Wilson J."/>
        </authorList>
    </citation>
    <scope>NUCLEOTIDE SEQUENCE</scope>
    <source>
        <strain evidence="1">AA19_3_7</strain>
        <tissue evidence="1">Leaf</tissue>
    </source>
</reference>
<dbReference type="EMBL" id="JAMZMK010005786">
    <property type="protein sequence ID" value="KAI7751978.1"/>
    <property type="molecule type" value="Genomic_DNA"/>
</dbReference>
<proteinExistence type="predicted"/>
<organism evidence="1 2">
    <name type="scientific">Ambrosia artemisiifolia</name>
    <name type="common">Common ragweed</name>
    <dbReference type="NCBI Taxonomy" id="4212"/>
    <lineage>
        <taxon>Eukaryota</taxon>
        <taxon>Viridiplantae</taxon>
        <taxon>Streptophyta</taxon>
        <taxon>Embryophyta</taxon>
        <taxon>Tracheophyta</taxon>
        <taxon>Spermatophyta</taxon>
        <taxon>Magnoliopsida</taxon>
        <taxon>eudicotyledons</taxon>
        <taxon>Gunneridae</taxon>
        <taxon>Pentapetalae</taxon>
        <taxon>asterids</taxon>
        <taxon>campanulids</taxon>
        <taxon>Asterales</taxon>
        <taxon>Asteraceae</taxon>
        <taxon>Asteroideae</taxon>
        <taxon>Heliantheae alliance</taxon>
        <taxon>Heliantheae</taxon>
        <taxon>Ambrosia</taxon>
    </lineage>
</organism>